<dbReference type="SUPFAM" id="SSF46894">
    <property type="entry name" value="C-terminal effector domain of the bipartite response regulators"/>
    <property type="match status" value="1"/>
</dbReference>
<organism evidence="1 2">
    <name type="scientific">Sphingomonas kaistensis</name>
    <dbReference type="NCBI Taxonomy" id="298708"/>
    <lineage>
        <taxon>Bacteria</taxon>
        <taxon>Pseudomonadati</taxon>
        <taxon>Pseudomonadota</taxon>
        <taxon>Alphaproteobacteria</taxon>
        <taxon>Sphingomonadales</taxon>
        <taxon>Sphingomonadaceae</taxon>
        <taxon>Sphingomonas</taxon>
    </lineage>
</organism>
<dbReference type="InterPro" id="IPR036388">
    <property type="entry name" value="WH-like_DNA-bd_sf"/>
</dbReference>
<gene>
    <name evidence="1" type="ORF">GGQ97_002293</name>
</gene>
<keyword evidence="2" id="KW-1185">Reference proteome</keyword>
<name>A0A7X6BHG3_9SPHN</name>
<dbReference type="EMBL" id="JAATJC010000001">
    <property type="protein sequence ID" value="NJC06500.1"/>
    <property type="molecule type" value="Genomic_DNA"/>
</dbReference>
<reference evidence="1 2" key="1">
    <citation type="submission" date="2020-03" db="EMBL/GenBank/DDBJ databases">
        <title>Genomic Encyclopedia of Type Strains, Phase IV (KMG-IV): sequencing the most valuable type-strain genomes for metagenomic binning, comparative biology and taxonomic classification.</title>
        <authorList>
            <person name="Goeker M."/>
        </authorList>
    </citation>
    <scope>NUCLEOTIDE SEQUENCE [LARGE SCALE GENOMIC DNA]</scope>
    <source>
        <strain evidence="1 2">DSM 16846</strain>
    </source>
</reference>
<evidence type="ECO:0000313" key="2">
    <source>
        <dbReference type="Proteomes" id="UP000558192"/>
    </source>
</evidence>
<dbReference type="AlphaFoldDB" id="A0A7X6BHG3"/>
<accession>A0A7X6BHG3</accession>
<dbReference type="InterPro" id="IPR016032">
    <property type="entry name" value="Sig_transdc_resp-reg_C-effctor"/>
</dbReference>
<proteinExistence type="predicted"/>
<evidence type="ECO:0000313" key="1">
    <source>
        <dbReference type="EMBL" id="NJC06500.1"/>
    </source>
</evidence>
<dbReference type="Gene3D" id="1.10.10.10">
    <property type="entry name" value="Winged helix-like DNA-binding domain superfamily/Winged helix DNA-binding domain"/>
    <property type="match status" value="1"/>
</dbReference>
<dbReference type="Proteomes" id="UP000558192">
    <property type="component" value="Unassembled WGS sequence"/>
</dbReference>
<protein>
    <recommendedName>
        <fullName evidence="3">OmpR/PhoB-type domain-containing protein</fullName>
    </recommendedName>
</protein>
<dbReference type="GO" id="GO:0003677">
    <property type="term" value="F:DNA binding"/>
    <property type="evidence" value="ECO:0007669"/>
    <property type="project" value="InterPro"/>
</dbReference>
<comment type="caution">
    <text evidence="1">The sequence shown here is derived from an EMBL/GenBank/DDBJ whole genome shotgun (WGS) entry which is preliminary data.</text>
</comment>
<dbReference type="RefSeq" id="WP_168069746.1">
    <property type="nucleotide sequence ID" value="NZ_JAATJC010000001.1"/>
</dbReference>
<dbReference type="GO" id="GO:0006355">
    <property type="term" value="P:regulation of DNA-templated transcription"/>
    <property type="evidence" value="ECO:0007669"/>
    <property type="project" value="InterPro"/>
</dbReference>
<evidence type="ECO:0008006" key="3">
    <source>
        <dbReference type="Google" id="ProtNLM"/>
    </source>
</evidence>
<sequence>MTLVGNVLSWGSEAVSLTPAQVKIMRPLILRGEASQDFLALELEHDGLFDVKNQLTVQVSLLRSRLKPYHPPFEIKAAYGFGYYFHLTGDKVMPEELPIPEITQVSIRSQPALDTEALKPVRMAPRTNAFRAEVTDLMKKHGKNDSAAMLAVAAHVVGTALAVQNPKKTSPAHADKIIRVNVTAGLLASQNELLKPGKLGA</sequence>